<dbReference type="Gene3D" id="3.30.70.920">
    <property type="match status" value="1"/>
</dbReference>
<accession>A0A7V3ZVN3</accession>
<reference evidence="2" key="1">
    <citation type="journal article" date="2020" name="mSystems">
        <title>Genome- and Community-Level Interaction Insights into Carbon Utilization and Element Cycling Functions of Hydrothermarchaeota in Hydrothermal Sediment.</title>
        <authorList>
            <person name="Zhou Z."/>
            <person name="Liu Y."/>
            <person name="Xu W."/>
            <person name="Pan J."/>
            <person name="Luo Z.H."/>
            <person name="Li M."/>
        </authorList>
    </citation>
    <scope>NUCLEOTIDE SEQUENCE [LARGE SCALE GENOMIC DNA]</scope>
    <source>
        <strain evidence="2">SpSt-697</strain>
    </source>
</reference>
<protein>
    <submittedName>
        <fullName evidence="2">Lrp/AsnC family transcriptional regulator</fullName>
    </submittedName>
</protein>
<sequence length="86" mass="9558">MKKTAFVLINCLPGKTKQVLHKLQQIPNVEYAEMVLGPYDIIAIVQTNEIETIAVIVDEKIRTIDGVEETITCVAISKEDISGLIF</sequence>
<name>A0A7V3ZVN3_UNCW3</name>
<gene>
    <name evidence="2" type="ORF">ENU74_05420</name>
</gene>
<dbReference type="AlphaFoldDB" id="A0A7V3ZVN3"/>
<proteinExistence type="predicted"/>
<evidence type="ECO:0000259" key="1">
    <source>
        <dbReference type="Pfam" id="PF01037"/>
    </source>
</evidence>
<dbReference type="InterPro" id="IPR019887">
    <property type="entry name" value="Tscrpt_reg_AsnC/Lrp_C"/>
</dbReference>
<organism evidence="2">
    <name type="scientific">candidate division WOR-3 bacterium</name>
    <dbReference type="NCBI Taxonomy" id="2052148"/>
    <lineage>
        <taxon>Bacteria</taxon>
        <taxon>Bacteria division WOR-3</taxon>
    </lineage>
</organism>
<comment type="caution">
    <text evidence="2">The sequence shown here is derived from an EMBL/GenBank/DDBJ whole genome shotgun (WGS) entry which is preliminary data.</text>
</comment>
<dbReference type="InterPro" id="IPR011008">
    <property type="entry name" value="Dimeric_a/b-barrel"/>
</dbReference>
<evidence type="ECO:0000313" key="2">
    <source>
        <dbReference type="EMBL" id="HGK64009.1"/>
    </source>
</evidence>
<feature type="domain" description="Transcription regulator AsnC/Lrp ligand binding" evidence="1">
    <location>
        <begin position="7"/>
        <end position="77"/>
    </location>
</feature>
<dbReference type="EMBL" id="DTDR01000131">
    <property type="protein sequence ID" value="HGK64009.1"/>
    <property type="molecule type" value="Genomic_DNA"/>
</dbReference>
<dbReference type="SUPFAM" id="SSF54909">
    <property type="entry name" value="Dimeric alpha+beta barrel"/>
    <property type="match status" value="1"/>
</dbReference>
<dbReference type="Pfam" id="PF01037">
    <property type="entry name" value="AsnC_trans_reg"/>
    <property type="match status" value="1"/>
</dbReference>